<protein>
    <submittedName>
        <fullName evidence="2">Uncharacterized protein</fullName>
    </submittedName>
</protein>
<organism evidence="2 3">
    <name type="scientific">Dacryopinax primogenitus (strain DJM 731)</name>
    <name type="common">Brown rot fungus</name>
    <dbReference type="NCBI Taxonomy" id="1858805"/>
    <lineage>
        <taxon>Eukaryota</taxon>
        <taxon>Fungi</taxon>
        <taxon>Dikarya</taxon>
        <taxon>Basidiomycota</taxon>
        <taxon>Agaricomycotina</taxon>
        <taxon>Dacrymycetes</taxon>
        <taxon>Dacrymycetales</taxon>
        <taxon>Dacrymycetaceae</taxon>
        <taxon>Dacryopinax</taxon>
    </lineage>
</organism>
<feature type="region of interest" description="Disordered" evidence="1">
    <location>
        <begin position="16"/>
        <end position="39"/>
    </location>
</feature>
<dbReference type="GeneID" id="63689261"/>
<accession>M5FQ35</accession>
<reference evidence="2 3" key="1">
    <citation type="journal article" date="2012" name="Science">
        <title>The Paleozoic origin of enzymatic lignin decomposition reconstructed from 31 fungal genomes.</title>
        <authorList>
            <person name="Floudas D."/>
            <person name="Binder M."/>
            <person name="Riley R."/>
            <person name="Barry K."/>
            <person name="Blanchette R.A."/>
            <person name="Henrissat B."/>
            <person name="Martinez A.T."/>
            <person name="Otillar R."/>
            <person name="Spatafora J.W."/>
            <person name="Yadav J.S."/>
            <person name="Aerts A."/>
            <person name="Benoit I."/>
            <person name="Boyd A."/>
            <person name="Carlson A."/>
            <person name="Copeland A."/>
            <person name="Coutinho P.M."/>
            <person name="de Vries R.P."/>
            <person name="Ferreira P."/>
            <person name="Findley K."/>
            <person name="Foster B."/>
            <person name="Gaskell J."/>
            <person name="Glotzer D."/>
            <person name="Gorecki P."/>
            <person name="Heitman J."/>
            <person name="Hesse C."/>
            <person name="Hori C."/>
            <person name="Igarashi K."/>
            <person name="Jurgens J.A."/>
            <person name="Kallen N."/>
            <person name="Kersten P."/>
            <person name="Kohler A."/>
            <person name="Kuees U."/>
            <person name="Kumar T.K.A."/>
            <person name="Kuo A."/>
            <person name="LaButti K."/>
            <person name="Larrondo L.F."/>
            <person name="Lindquist E."/>
            <person name="Ling A."/>
            <person name="Lombard V."/>
            <person name="Lucas S."/>
            <person name="Lundell T."/>
            <person name="Martin R."/>
            <person name="McLaughlin D.J."/>
            <person name="Morgenstern I."/>
            <person name="Morin E."/>
            <person name="Murat C."/>
            <person name="Nagy L.G."/>
            <person name="Nolan M."/>
            <person name="Ohm R.A."/>
            <person name="Patyshakuliyeva A."/>
            <person name="Rokas A."/>
            <person name="Ruiz-Duenas F.J."/>
            <person name="Sabat G."/>
            <person name="Salamov A."/>
            <person name="Samejima M."/>
            <person name="Schmutz J."/>
            <person name="Slot J.C."/>
            <person name="St John F."/>
            <person name="Stenlid J."/>
            <person name="Sun H."/>
            <person name="Sun S."/>
            <person name="Syed K."/>
            <person name="Tsang A."/>
            <person name="Wiebenga A."/>
            <person name="Young D."/>
            <person name="Pisabarro A."/>
            <person name="Eastwood D.C."/>
            <person name="Martin F."/>
            <person name="Cullen D."/>
            <person name="Grigoriev I.V."/>
            <person name="Hibbett D.S."/>
        </authorList>
    </citation>
    <scope>NUCLEOTIDE SEQUENCE [LARGE SCALE GENOMIC DNA]</scope>
    <source>
        <strain evidence="2 3">DJM-731 SS1</strain>
    </source>
</reference>
<sequence>MSSRPFRDRRHPLLSLLGHVPGPTPAPHTRSIRCPTPSSRMNASTFADFRHVTSLKVRNMTSEHLGTLRHSWTAIRGFSPASRNVTLRQQV</sequence>
<gene>
    <name evidence="2" type="ORF">DACRYDRAFT_25526</name>
</gene>
<name>M5FQ35_DACPD</name>
<evidence type="ECO:0000256" key="1">
    <source>
        <dbReference type="SAM" id="MobiDB-lite"/>
    </source>
</evidence>
<dbReference type="RefSeq" id="XP_040623592.1">
    <property type="nucleotide sequence ID" value="XM_040774199.1"/>
</dbReference>
<evidence type="ECO:0000313" key="2">
    <source>
        <dbReference type="EMBL" id="EJT96694.1"/>
    </source>
</evidence>
<dbReference type="EMBL" id="JH795881">
    <property type="protein sequence ID" value="EJT96694.1"/>
    <property type="molecule type" value="Genomic_DNA"/>
</dbReference>
<proteinExistence type="predicted"/>
<dbReference type="HOGENOM" id="CLU_2426984_0_0_1"/>
<keyword evidence="3" id="KW-1185">Reference proteome</keyword>
<evidence type="ECO:0000313" key="3">
    <source>
        <dbReference type="Proteomes" id="UP000030653"/>
    </source>
</evidence>
<dbReference type="AlphaFoldDB" id="M5FQ35"/>
<dbReference type="Proteomes" id="UP000030653">
    <property type="component" value="Unassembled WGS sequence"/>
</dbReference>